<dbReference type="Proteomes" id="UP000008281">
    <property type="component" value="Unassembled WGS sequence"/>
</dbReference>
<dbReference type="KEGG" id="crq:GCK72_008472"/>
<proteinExistence type="predicted"/>
<dbReference type="CTD" id="9816933"/>
<dbReference type="EMBL" id="DS268494">
    <property type="protein sequence ID" value="EFP11837.1"/>
    <property type="molecule type" value="Genomic_DNA"/>
</dbReference>
<protein>
    <submittedName>
        <fullName evidence="1">Uncharacterized protein</fullName>
    </submittedName>
</protein>
<gene>
    <name evidence="1" type="ORF">CRE_29314</name>
</gene>
<name>E3MY34_CAERE</name>
<dbReference type="InParanoid" id="E3MY34"/>
<reference evidence="1" key="1">
    <citation type="submission" date="2007-07" db="EMBL/GenBank/DDBJ databases">
        <title>PCAP assembly of the Caenorhabditis remanei genome.</title>
        <authorList>
            <consortium name="The Caenorhabditis remanei Sequencing Consortium"/>
            <person name="Wilson R.K."/>
        </authorList>
    </citation>
    <scope>NUCLEOTIDE SEQUENCE [LARGE SCALE GENOMIC DNA]</scope>
    <source>
        <strain evidence="1">PB4641</strain>
    </source>
</reference>
<keyword evidence="2" id="KW-1185">Reference proteome</keyword>
<dbReference type="GeneID" id="9816933"/>
<dbReference type="RefSeq" id="XP_003098920.2">
    <property type="nucleotide sequence ID" value="XM_003098872.2"/>
</dbReference>
<dbReference type="HOGENOM" id="CLU_098406_0_0_1"/>
<evidence type="ECO:0000313" key="2">
    <source>
        <dbReference type="Proteomes" id="UP000008281"/>
    </source>
</evidence>
<accession>E3MY34</accession>
<dbReference type="eggNOG" id="ENOG502TI85">
    <property type="taxonomic scope" value="Eukaryota"/>
</dbReference>
<evidence type="ECO:0000313" key="1">
    <source>
        <dbReference type="EMBL" id="EFP11837.1"/>
    </source>
</evidence>
<organism evidence="2">
    <name type="scientific">Caenorhabditis remanei</name>
    <name type="common">Caenorhabditis vulgaris</name>
    <dbReference type="NCBI Taxonomy" id="31234"/>
    <lineage>
        <taxon>Eukaryota</taxon>
        <taxon>Metazoa</taxon>
        <taxon>Ecdysozoa</taxon>
        <taxon>Nematoda</taxon>
        <taxon>Chromadorea</taxon>
        <taxon>Rhabditida</taxon>
        <taxon>Rhabditina</taxon>
        <taxon>Rhabditomorpha</taxon>
        <taxon>Rhabditoidea</taxon>
        <taxon>Rhabditidae</taxon>
        <taxon>Peloderinae</taxon>
        <taxon>Caenorhabditis</taxon>
    </lineage>
</organism>
<dbReference type="AlphaFoldDB" id="E3MY34"/>
<sequence length="207" mass="23638">MSPHSCLDVKNVRKISAFVSPRTTTHIPSTRPPTFSDKEFMKISMGCMTTKEHEGISGNMLKDEMARDVNLKLLDDSQTIIGRQELRSILGFAPPGDWRTRKPPSEEEIAGAGTVEAYYELKEPLSRHQDSDEDVFLPKQFPPAIAFLDARFPGIREMYRRELREKFQDIESKGPINRKGVDYMIDMFNNVQSNVRFATLVAVMHQC</sequence>